<dbReference type="Proteomes" id="UP000549009">
    <property type="component" value="Unassembled WGS sequence"/>
</dbReference>
<feature type="compositionally biased region" description="Low complexity" evidence="1">
    <location>
        <begin position="86"/>
        <end position="108"/>
    </location>
</feature>
<feature type="compositionally biased region" description="Basic and acidic residues" evidence="1">
    <location>
        <begin position="142"/>
        <end position="154"/>
    </location>
</feature>
<name>A0A7W8B4K0_STRST</name>
<keyword evidence="3" id="KW-1185">Reference proteome</keyword>
<reference evidence="2 3" key="1">
    <citation type="submission" date="2020-08" db="EMBL/GenBank/DDBJ databases">
        <title>Genomic Encyclopedia of Type Strains, Phase III (KMG-III): the genomes of soil and plant-associated and newly described type strains.</title>
        <authorList>
            <person name="Whitman W."/>
        </authorList>
    </citation>
    <scope>NUCLEOTIDE SEQUENCE [LARGE SCALE GENOMIC DNA]</scope>
    <source>
        <strain evidence="2 3">CECT 3146</strain>
    </source>
</reference>
<dbReference type="AlphaFoldDB" id="A0A7W8B4K0"/>
<gene>
    <name evidence="2" type="ORF">FHS40_008724</name>
</gene>
<comment type="caution">
    <text evidence="2">The sequence shown here is derived from an EMBL/GenBank/DDBJ whole genome shotgun (WGS) entry which is preliminary data.</text>
</comment>
<feature type="region of interest" description="Disordered" evidence="1">
    <location>
        <begin position="80"/>
        <end position="214"/>
    </location>
</feature>
<sequence>MEHSALPYERLLSVDVRLRHAAAVPLIIQETVVVDGGKAFLPKIFRAVCNAFGTEVIHAPPAPQLISLTSKEHWARQPHCSLSFSPATPDARPNTAAARPRTSRCSPRPRFRNCSINGSAPSGRTGPTTPYVPHSPRGADVLPKREVRRAHGDGRIPPAPADRGGLPGTAAEPLAGRQLLRRQGQSPDLQPRRPAADKVRDRPAEEPLGTAPRPLRRPALWLCNHRTGQWIIVPWRLLSTSPTPFGELAWGAHHPRPA</sequence>
<organism evidence="2 3">
    <name type="scientific">Streptomyces spectabilis</name>
    <dbReference type="NCBI Taxonomy" id="68270"/>
    <lineage>
        <taxon>Bacteria</taxon>
        <taxon>Bacillati</taxon>
        <taxon>Actinomycetota</taxon>
        <taxon>Actinomycetes</taxon>
        <taxon>Kitasatosporales</taxon>
        <taxon>Streptomycetaceae</taxon>
        <taxon>Streptomyces</taxon>
    </lineage>
</organism>
<evidence type="ECO:0000313" key="2">
    <source>
        <dbReference type="EMBL" id="MBB5109596.1"/>
    </source>
</evidence>
<protein>
    <submittedName>
        <fullName evidence="2">Uncharacterized protein</fullName>
    </submittedName>
</protein>
<dbReference type="EMBL" id="JACHJD010000032">
    <property type="protein sequence ID" value="MBB5109596.1"/>
    <property type="molecule type" value="Genomic_DNA"/>
</dbReference>
<feature type="compositionally biased region" description="Polar residues" evidence="1">
    <location>
        <begin position="114"/>
        <end position="128"/>
    </location>
</feature>
<evidence type="ECO:0000256" key="1">
    <source>
        <dbReference type="SAM" id="MobiDB-lite"/>
    </source>
</evidence>
<proteinExistence type="predicted"/>
<evidence type="ECO:0000313" key="3">
    <source>
        <dbReference type="Proteomes" id="UP000549009"/>
    </source>
</evidence>
<accession>A0A7W8B4K0</accession>
<feature type="compositionally biased region" description="Basic and acidic residues" evidence="1">
    <location>
        <begin position="190"/>
        <end position="205"/>
    </location>
</feature>